<sequence length="73" mass="8196">MPRSISDISLFINGLRVKGGKKMTSTFENELAFRGCISKGNKMIHTPSNGDQFICGLCFLLFAIYTHIGKFHR</sequence>
<accession>A0A6L2LJY9</accession>
<reference evidence="1" key="1">
    <citation type="journal article" date="2019" name="Sci. Rep.">
        <title>Draft genome of Tanacetum cinerariifolium, the natural source of mosquito coil.</title>
        <authorList>
            <person name="Yamashiro T."/>
            <person name="Shiraishi A."/>
            <person name="Satake H."/>
            <person name="Nakayama K."/>
        </authorList>
    </citation>
    <scope>NUCLEOTIDE SEQUENCE</scope>
</reference>
<gene>
    <name evidence="1" type="ORF">Tci_032542</name>
</gene>
<dbReference type="EMBL" id="BKCJ010004357">
    <property type="protein sequence ID" value="GEU60564.1"/>
    <property type="molecule type" value="Genomic_DNA"/>
</dbReference>
<dbReference type="AlphaFoldDB" id="A0A6L2LJY9"/>
<protein>
    <submittedName>
        <fullName evidence="1">Uncharacterized protein</fullName>
    </submittedName>
</protein>
<name>A0A6L2LJY9_TANCI</name>
<proteinExistence type="predicted"/>
<comment type="caution">
    <text evidence="1">The sequence shown here is derived from an EMBL/GenBank/DDBJ whole genome shotgun (WGS) entry which is preliminary data.</text>
</comment>
<organism evidence="1">
    <name type="scientific">Tanacetum cinerariifolium</name>
    <name type="common">Dalmatian daisy</name>
    <name type="synonym">Chrysanthemum cinerariifolium</name>
    <dbReference type="NCBI Taxonomy" id="118510"/>
    <lineage>
        <taxon>Eukaryota</taxon>
        <taxon>Viridiplantae</taxon>
        <taxon>Streptophyta</taxon>
        <taxon>Embryophyta</taxon>
        <taxon>Tracheophyta</taxon>
        <taxon>Spermatophyta</taxon>
        <taxon>Magnoliopsida</taxon>
        <taxon>eudicotyledons</taxon>
        <taxon>Gunneridae</taxon>
        <taxon>Pentapetalae</taxon>
        <taxon>asterids</taxon>
        <taxon>campanulids</taxon>
        <taxon>Asterales</taxon>
        <taxon>Asteraceae</taxon>
        <taxon>Asteroideae</taxon>
        <taxon>Anthemideae</taxon>
        <taxon>Anthemidinae</taxon>
        <taxon>Tanacetum</taxon>
    </lineage>
</organism>
<evidence type="ECO:0000313" key="1">
    <source>
        <dbReference type="EMBL" id="GEU60564.1"/>
    </source>
</evidence>